<evidence type="ECO:0000313" key="3">
    <source>
        <dbReference type="Proteomes" id="UP000175829"/>
    </source>
</evidence>
<reference evidence="2 3" key="1">
    <citation type="journal article" date="2016" name="Front. Microbiol.">
        <title>Comparative Genomics Analysis of Streptomyces Species Reveals Their Adaptation to the Marine Environment and Their Diversity at the Genomic Level.</title>
        <authorList>
            <person name="Tian X."/>
            <person name="Zhang Z."/>
            <person name="Yang T."/>
            <person name="Chen M."/>
            <person name="Li J."/>
            <person name="Chen F."/>
            <person name="Yang J."/>
            <person name="Li W."/>
            <person name="Zhang B."/>
            <person name="Zhang Z."/>
            <person name="Wu J."/>
            <person name="Zhang C."/>
            <person name="Long L."/>
            <person name="Xiao J."/>
        </authorList>
    </citation>
    <scope>NUCLEOTIDE SEQUENCE [LARGE SCALE GENOMIC DNA]</scope>
    <source>
        <strain evidence="2 3">SCSIO M10379</strain>
    </source>
</reference>
<proteinExistence type="predicted"/>
<evidence type="ECO:0000313" key="2">
    <source>
        <dbReference type="EMBL" id="OEU99317.1"/>
    </source>
</evidence>
<dbReference type="EMBL" id="LJGV01000022">
    <property type="protein sequence ID" value="OEU99317.1"/>
    <property type="molecule type" value="Genomic_DNA"/>
</dbReference>
<dbReference type="Proteomes" id="UP000175829">
    <property type="component" value="Unassembled WGS sequence"/>
</dbReference>
<protein>
    <submittedName>
        <fullName evidence="2">Uncharacterized protein</fullName>
    </submittedName>
</protein>
<comment type="caution">
    <text evidence="2">The sequence shown here is derived from an EMBL/GenBank/DDBJ whole genome shotgun (WGS) entry which is preliminary data.</text>
</comment>
<dbReference type="PATRIC" id="fig|943816.4.peg.2998"/>
<evidence type="ECO:0000256" key="1">
    <source>
        <dbReference type="SAM" id="MobiDB-lite"/>
    </source>
</evidence>
<organism evidence="2 3">
    <name type="scientific">Streptomyces qinglanensis</name>
    <dbReference type="NCBI Taxonomy" id="943816"/>
    <lineage>
        <taxon>Bacteria</taxon>
        <taxon>Bacillati</taxon>
        <taxon>Actinomycetota</taxon>
        <taxon>Actinomycetes</taxon>
        <taxon>Kitasatosporales</taxon>
        <taxon>Streptomycetaceae</taxon>
        <taxon>Streptomyces</taxon>
    </lineage>
</organism>
<gene>
    <name evidence="2" type="ORF">AN217_17555</name>
</gene>
<sequence>MGPRCAVTRSGMADPVKNSKGRGAESAVETVTANGAGPGAHGAATGEGAHSAGENLRTKGEAAKDTLVSAGAKAGAAAAAGATAVKERRNLTAGTAGGLLALLAGAFALGRRTARSSAGPVTRWTRGRI</sequence>
<feature type="compositionally biased region" description="Low complexity" evidence="1">
    <location>
        <begin position="41"/>
        <end position="53"/>
    </location>
</feature>
<name>A0A1E7K5W0_9ACTN</name>
<feature type="region of interest" description="Disordered" evidence="1">
    <location>
        <begin position="1"/>
        <end position="60"/>
    </location>
</feature>
<accession>A0A1E7K5W0</accession>
<dbReference type="AlphaFoldDB" id="A0A1E7K5W0"/>